<feature type="binding site" evidence="5">
    <location>
        <position position="85"/>
    </location>
    <ligand>
        <name>FMN</name>
        <dbReference type="ChEBI" id="CHEBI:58210"/>
    </ligand>
</feature>
<organism evidence="8 9">
    <name type="scientific">Marinospirillum insulare</name>
    <dbReference type="NCBI Taxonomy" id="217169"/>
    <lineage>
        <taxon>Bacteria</taxon>
        <taxon>Pseudomonadati</taxon>
        <taxon>Pseudomonadota</taxon>
        <taxon>Gammaproteobacteria</taxon>
        <taxon>Oceanospirillales</taxon>
        <taxon>Oceanospirillaceae</taxon>
        <taxon>Marinospirillum</taxon>
    </lineage>
</organism>
<keyword evidence="2 5" id="KW-0285">Flavoprotein</keyword>
<dbReference type="EC" id="1.4.3.5" evidence="5"/>
<evidence type="ECO:0000256" key="3">
    <source>
        <dbReference type="ARBA" id="ARBA00022643"/>
    </source>
</evidence>
<feature type="binding site" evidence="5">
    <location>
        <position position="107"/>
    </location>
    <ligand>
        <name>FMN</name>
        <dbReference type="ChEBI" id="CHEBI:58210"/>
    </ligand>
</feature>
<keyword evidence="4 5" id="KW-0560">Oxidoreductase</keyword>
<comment type="catalytic activity">
    <reaction evidence="5">
        <text>pyridoxamine 5'-phosphate + O2 + H2O = pyridoxal 5'-phosphate + H2O2 + NH4(+)</text>
        <dbReference type="Rhea" id="RHEA:15817"/>
        <dbReference type="ChEBI" id="CHEBI:15377"/>
        <dbReference type="ChEBI" id="CHEBI:15379"/>
        <dbReference type="ChEBI" id="CHEBI:16240"/>
        <dbReference type="ChEBI" id="CHEBI:28938"/>
        <dbReference type="ChEBI" id="CHEBI:58451"/>
        <dbReference type="ChEBI" id="CHEBI:597326"/>
        <dbReference type="EC" id="1.4.3.5"/>
    </reaction>
</comment>
<feature type="binding site" evidence="5">
    <location>
        <begin position="194"/>
        <end position="196"/>
    </location>
    <ligand>
        <name>substrate</name>
    </ligand>
</feature>
<sequence>MNRELADMRRVYKANDLAEANAGSCPYALFNRWMTEAAKTETLDPNAMTLATVDETGQPKARIVLLKGFSKELGWVFYTNYTSSKGEELRNNPRCSLLFWWELLERQVRVEGYVQKLSEEESNQYYTSRPRESQLGAWVSEQSQIISGREVLSEREAIITEQYAGMDSLPRPPHWGGYQVIPTSIEFWQGQPSRLHDRLRFKQKQDNQQEWTRERLSP</sequence>
<feature type="binding site" evidence="5">
    <location>
        <position position="188"/>
    </location>
    <ligand>
        <name>FMN</name>
        <dbReference type="ChEBI" id="CHEBI:58210"/>
    </ligand>
</feature>
<comment type="pathway">
    <text evidence="5">Cofactor metabolism; pyridoxal 5'-phosphate salvage; pyridoxal 5'-phosphate from pyridoxamine 5'-phosphate: step 1/1.</text>
</comment>
<gene>
    <name evidence="5 8" type="primary">pdxH</name>
    <name evidence="8" type="ORF">GCM10007878_24330</name>
</gene>
<dbReference type="PANTHER" id="PTHR10851">
    <property type="entry name" value="PYRIDOXINE-5-PHOSPHATE OXIDASE"/>
    <property type="match status" value="1"/>
</dbReference>
<dbReference type="HAMAP" id="MF_01629">
    <property type="entry name" value="PdxH"/>
    <property type="match status" value="1"/>
</dbReference>
<evidence type="ECO:0000313" key="9">
    <source>
        <dbReference type="Proteomes" id="UP001156682"/>
    </source>
</evidence>
<feature type="binding site" evidence="5">
    <location>
        <position position="129"/>
    </location>
    <ligand>
        <name>substrate</name>
    </ligand>
</feature>
<evidence type="ECO:0000259" key="6">
    <source>
        <dbReference type="Pfam" id="PF01243"/>
    </source>
</evidence>
<keyword evidence="5" id="KW-0664">Pyridoxine biosynthesis</keyword>
<dbReference type="InterPro" id="IPR019576">
    <property type="entry name" value="Pyridoxamine_oxidase_dimer_C"/>
</dbReference>
<dbReference type="Gene3D" id="2.30.110.10">
    <property type="entry name" value="Electron Transport, Fmn-binding Protein, Chain A"/>
    <property type="match status" value="1"/>
</dbReference>
<dbReference type="InterPro" id="IPR012349">
    <property type="entry name" value="Split_barrel_FMN-bd"/>
</dbReference>
<comment type="caution">
    <text evidence="8">The sequence shown here is derived from an EMBL/GenBank/DDBJ whole genome shotgun (WGS) entry which is preliminary data.</text>
</comment>
<comment type="cofactor">
    <cofactor evidence="5">
        <name>FMN</name>
        <dbReference type="ChEBI" id="CHEBI:58210"/>
    </cofactor>
    <text evidence="5">Binds 1 FMN per subunit.</text>
</comment>
<comment type="function">
    <text evidence="5">Catalyzes the oxidation of either pyridoxine 5'-phosphate (PNP) or pyridoxamine 5'-phosphate (PMP) into pyridoxal 5'-phosphate (PLP).</text>
</comment>
<dbReference type="EMBL" id="BSOR01000041">
    <property type="protein sequence ID" value="GLR64995.1"/>
    <property type="molecule type" value="Genomic_DNA"/>
</dbReference>
<comment type="similarity">
    <text evidence="1 5">Belongs to the pyridoxamine 5'-phosphate oxidase family.</text>
</comment>
<comment type="caution">
    <text evidence="5">Lacks conserved residue(s) required for the propagation of feature annotation.</text>
</comment>
<dbReference type="Pfam" id="PF10590">
    <property type="entry name" value="PNP_phzG_C"/>
    <property type="match status" value="1"/>
</dbReference>
<feature type="binding site" evidence="5">
    <location>
        <position position="67"/>
    </location>
    <ligand>
        <name>substrate</name>
    </ligand>
</feature>
<feature type="binding site" evidence="5">
    <location>
        <begin position="142"/>
        <end position="143"/>
    </location>
    <ligand>
        <name>FMN</name>
        <dbReference type="ChEBI" id="CHEBI:58210"/>
    </ligand>
</feature>
<evidence type="ECO:0000256" key="2">
    <source>
        <dbReference type="ARBA" id="ARBA00022630"/>
    </source>
</evidence>
<proteinExistence type="inferred from homology"/>
<dbReference type="NCBIfam" id="NF004231">
    <property type="entry name" value="PRK05679.1"/>
    <property type="match status" value="1"/>
</dbReference>
<feature type="binding site" evidence="5">
    <location>
        <begin position="78"/>
        <end position="79"/>
    </location>
    <ligand>
        <name>FMN</name>
        <dbReference type="ChEBI" id="CHEBI:58210"/>
    </ligand>
</feature>
<reference evidence="9" key="1">
    <citation type="journal article" date="2019" name="Int. J. Syst. Evol. Microbiol.">
        <title>The Global Catalogue of Microorganisms (GCM) 10K type strain sequencing project: providing services to taxonomists for standard genome sequencing and annotation.</title>
        <authorList>
            <consortium name="The Broad Institute Genomics Platform"/>
            <consortium name="The Broad Institute Genome Sequencing Center for Infectious Disease"/>
            <person name="Wu L."/>
            <person name="Ma J."/>
        </authorList>
    </citation>
    <scope>NUCLEOTIDE SEQUENCE [LARGE SCALE GENOMIC DNA]</scope>
    <source>
        <strain evidence="9">NBRC 100033</strain>
    </source>
</reference>
<keyword evidence="9" id="KW-1185">Reference proteome</keyword>
<feature type="binding site" evidence="5">
    <location>
        <position position="133"/>
    </location>
    <ligand>
        <name>substrate</name>
    </ligand>
</feature>
<dbReference type="PIRSF" id="PIRSF000190">
    <property type="entry name" value="Pyd_amn-ph_oxd"/>
    <property type="match status" value="1"/>
</dbReference>
<dbReference type="SUPFAM" id="SSF50475">
    <property type="entry name" value="FMN-binding split barrel"/>
    <property type="match status" value="1"/>
</dbReference>
<evidence type="ECO:0000256" key="5">
    <source>
        <dbReference type="HAMAP-Rule" id="MF_01629"/>
    </source>
</evidence>
<feature type="domain" description="Pyridoxine 5'-phosphate oxidase dimerisation C-terminal" evidence="7">
    <location>
        <begin position="175"/>
        <end position="218"/>
    </location>
</feature>
<dbReference type="Pfam" id="PF01243">
    <property type="entry name" value="PNPOx_N"/>
    <property type="match status" value="1"/>
</dbReference>
<feature type="binding site" evidence="5">
    <location>
        <position position="125"/>
    </location>
    <ligand>
        <name>substrate</name>
    </ligand>
</feature>
<dbReference type="NCBIfam" id="TIGR00558">
    <property type="entry name" value="pdxH"/>
    <property type="match status" value="1"/>
</dbReference>
<comment type="subunit">
    <text evidence="5">Homodimer.</text>
</comment>
<evidence type="ECO:0000259" key="7">
    <source>
        <dbReference type="Pfam" id="PF10590"/>
    </source>
</evidence>
<evidence type="ECO:0000313" key="8">
    <source>
        <dbReference type="EMBL" id="GLR64995.1"/>
    </source>
</evidence>
<comment type="catalytic activity">
    <reaction evidence="5">
        <text>pyridoxine 5'-phosphate + O2 = pyridoxal 5'-phosphate + H2O2</text>
        <dbReference type="Rhea" id="RHEA:15149"/>
        <dbReference type="ChEBI" id="CHEBI:15379"/>
        <dbReference type="ChEBI" id="CHEBI:16240"/>
        <dbReference type="ChEBI" id="CHEBI:58589"/>
        <dbReference type="ChEBI" id="CHEBI:597326"/>
        <dbReference type="EC" id="1.4.3.5"/>
    </reaction>
</comment>
<feature type="domain" description="Pyridoxamine 5'-phosphate oxidase N-terminal" evidence="6">
    <location>
        <begin position="34"/>
        <end position="152"/>
    </location>
</feature>
<comment type="pathway">
    <text evidence="5">Cofactor metabolism; pyridoxal 5'-phosphate salvage; pyridoxal 5'-phosphate from pyridoxine 5'-phosphate: step 1/1.</text>
</comment>
<dbReference type="PROSITE" id="PS01064">
    <property type="entry name" value="PYRIDOX_OXIDASE"/>
    <property type="match status" value="1"/>
</dbReference>
<accession>A0ABQ6A151</accession>
<feature type="binding site" evidence="5">
    <location>
        <position position="198"/>
    </location>
    <ligand>
        <name>FMN</name>
        <dbReference type="ChEBI" id="CHEBI:58210"/>
    </ligand>
</feature>
<name>A0ABQ6A151_9GAMM</name>
<dbReference type="InterPro" id="IPR000659">
    <property type="entry name" value="Pyridox_Oxase"/>
</dbReference>
<feature type="binding site" evidence="5">
    <location>
        <begin position="62"/>
        <end position="67"/>
    </location>
    <ligand>
        <name>FMN</name>
        <dbReference type="ChEBI" id="CHEBI:58210"/>
    </ligand>
</feature>
<protein>
    <recommendedName>
        <fullName evidence="5">Pyridoxine/pyridoxamine 5'-phosphate oxidase</fullName>
        <ecNumber evidence="5">1.4.3.5</ecNumber>
    </recommendedName>
    <alternativeName>
        <fullName evidence="5">PNP/PMP oxidase</fullName>
        <shortName evidence="5">PNPOx</shortName>
    </alternativeName>
    <alternativeName>
        <fullName evidence="5">Pyridoxal 5'-phosphate synthase</fullName>
    </alternativeName>
</protein>
<dbReference type="InterPro" id="IPR011576">
    <property type="entry name" value="Pyridox_Oxase_N"/>
</dbReference>
<dbReference type="RefSeq" id="WP_027851463.1">
    <property type="nucleotide sequence ID" value="NZ_BSOR01000041.1"/>
</dbReference>
<evidence type="ECO:0000256" key="4">
    <source>
        <dbReference type="ARBA" id="ARBA00023002"/>
    </source>
</evidence>
<dbReference type="PANTHER" id="PTHR10851:SF0">
    <property type="entry name" value="PYRIDOXINE-5'-PHOSPHATE OXIDASE"/>
    <property type="match status" value="1"/>
</dbReference>
<dbReference type="InterPro" id="IPR019740">
    <property type="entry name" value="Pyridox_Oxase_CS"/>
</dbReference>
<keyword evidence="3 5" id="KW-0288">FMN</keyword>
<evidence type="ECO:0000256" key="1">
    <source>
        <dbReference type="ARBA" id="ARBA00007301"/>
    </source>
</evidence>
<dbReference type="Proteomes" id="UP001156682">
    <property type="component" value="Unassembled WGS sequence"/>
</dbReference>